<dbReference type="PATRIC" id="fig|1261.5.peg.1391"/>
<accession>A0A135YQ59</accession>
<protein>
    <submittedName>
        <fullName evidence="1">Toxin-antitoxin system, antitoxin component, Xre domain protein</fullName>
    </submittedName>
</protein>
<evidence type="ECO:0000313" key="2">
    <source>
        <dbReference type="Proteomes" id="UP000070326"/>
    </source>
</evidence>
<gene>
    <name evidence="1" type="ORF">HMPREF3195_01388</name>
</gene>
<reference evidence="1 2" key="1">
    <citation type="submission" date="2016-02" db="EMBL/GenBank/DDBJ databases">
        <authorList>
            <person name="Wen L."/>
            <person name="He K."/>
            <person name="Yang H."/>
        </authorList>
    </citation>
    <scope>NUCLEOTIDE SEQUENCE [LARGE SCALE GENOMIC DNA]</scope>
    <source>
        <strain evidence="1 2">MJR8628A</strain>
    </source>
</reference>
<comment type="caution">
    <text evidence="1">The sequence shown here is derived from an EMBL/GenBank/DDBJ whole genome shotgun (WGS) entry which is preliminary data.</text>
</comment>
<evidence type="ECO:0000313" key="1">
    <source>
        <dbReference type="EMBL" id="KXI11483.1"/>
    </source>
</evidence>
<dbReference type="RefSeq" id="WP_061101931.1">
    <property type="nucleotide sequence ID" value="NZ_KQ961832.1"/>
</dbReference>
<dbReference type="AlphaFoldDB" id="A0A135YQ59"/>
<proteinExistence type="predicted"/>
<dbReference type="STRING" id="1261.HMPREF3195_01388"/>
<sequence>MEGYKKTDNVGFNKITGDNVVDIEAVAENFEMADESIGNIKGTSLEGYDEVEHGKKSAANFVKFVWSKLGSIELTDLKIKVTTWSGDTLNIVLNKIKSWIGTLTNLKTKEKSSLVGAVNEVHDNNENLKQAELLDRRDIVKIKSELTREDEALRVNNEKFAHLLGVSIEDIRGGVS</sequence>
<dbReference type="EMBL" id="LSQZ01000071">
    <property type="protein sequence ID" value="KXI11483.1"/>
    <property type="molecule type" value="Genomic_DNA"/>
</dbReference>
<dbReference type="Proteomes" id="UP000070326">
    <property type="component" value="Unassembled WGS sequence"/>
</dbReference>
<name>A0A135YQ59_9FIRM</name>
<organism evidence="1 2">
    <name type="scientific">Peptostreptococcus anaerobius</name>
    <dbReference type="NCBI Taxonomy" id="1261"/>
    <lineage>
        <taxon>Bacteria</taxon>
        <taxon>Bacillati</taxon>
        <taxon>Bacillota</taxon>
        <taxon>Clostridia</taxon>
        <taxon>Peptostreptococcales</taxon>
        <taxon>Peptostreptococcaceae</taxon>
        <taxon>Peptostreptococcus</taxon>
    </lineage>
</organism>